<keyword evidence="2" id="KW-1185">Reference proteome</keyword>
<name>A0ACB6QFA5_9PLEO</name>
<comment type="caution">
    <text evidence="1">The sequence shown here is derived from an EMBL/GenBank/DDBJ whole genome shotgun (WGS) entry which is preliminary data.</text>
</comment>
<gene>
    <name evidence="1" type="ORF">BDR25DRAFT_396440</name>
</gene>
<dbReference type="EMBL" id="MU003532">
    <property type="protein sequence ID" value="KAF2465042.1"/>
    <property type="molecule type" value="Genomic_DNA"/>
</dbReference>
<protein>
    <submittedName>
        <fullName evidence="1">Uncharacterized protein</fullName>
    </submittedName>
</protein>
<accession>A0ACB6QFA5</accession>
<evidence type="ECO:0000313" key="2">
    <source>
        <dbReference type="Proteomes" id="UP000799755"/>
    </source>
</evidence>
<evidence type="ECO:0000313" key="1">
    <source>
        <dbReference type="EMBL" id="KAF2465042.1"/>
    </source>
</evidence>
<sequence>MGSCDCLADNPKASLFSDDRFLSRAREHLGAHLININEYPDEKFSQRTSNAQPPYLVQLPAWAFNRLTATQLFVSHATNFNFYSEDSHITARMSKHRSMMRPIIIDATVLFHRIDRDEVEICFPEPLLMHTRAAPSGCALPIKNFPGVLFALLPFRSPRMVVRTTSTFPQGKLGLLKGHLGT</sequence>
<reference evidence="1" key="1">
    <citation type="journal article" date="2020" name="Stud. Mycol.">
        <title>101 Dothideomycetes genomes: a test case for predicting lifestyles and emergence of pathogens.</title>
        <authorList>
            <person name="Haridas S."/>
            <person name="Albert R."/>
            <person name="Binder M."/>
            <person name="Bloem J."/>
            <person name="Labutti K."/>
            <person name="Salamov A."/>
            <person name="Andreopoulos B."/>
            <person name="Baker S."/>
            <person name="Barry K."/>
            <person name="Bills G."/>
            <person name="Bluhm B."/>
            <person name="Cannon C."/>
            <person name="Castanera R."/>
            <person name="Culley D."/>
            <person name="Daum C."/>
            <person name="Ezra D."/>
            <person name="Gonzalez J."/>
            <person name="Henrissat B."/>
            <person name="Kuo A."/>
            <person name="Liang C."/>
            <person name="Lipzen A."/>
            <person name="Lutzoni F."/>
            <person name="Magnuson J."/>
            <person name="Mondo S."/>
            <person name="Nolan M."/>
            <person name="Ohm R."/>
            <person name="Pangilinan J."/>
            <person name="Park H.-J."/>
            <person name="Ramirez L."/>
            <person name="Alfaro M."/>
            <person name="Sun H."/>
            <person name="Tritt A."/>
            <person name="Yoshinaga Y."/>
            <person name="Zwiers L.-H."/>
            <person name="Turgeon B."/>
            <person name="Goodwin S."/>
            <person name="Spatafora J."/>
            <person name="Crous P."/>
            <person name="Grigoriev I."/>
        </authorList>
    </citation>
    <scope>NUCLEOTIDE SEQUENCE</scope>
    <source>
        <strain evidence="1">ATCC 200398</strain>
    </source>
</reference>
<dbReference type="Proteomes" id="UP000799755">
    <property type="component" value="Unassembled WGS sequence"/>
</dbReference>
<proteinExistence type="predicted"/>
<organism evidence="1 2">
    <name type="scientific">Lindgomyces ingoldianus</name>
    <dbReference type="NCBI Taxonomy" id="673940"/>
    <lineage>
        <taxon>Eukaryota</taxon>
        <taxon>Fungi</taxon>
        <taxon>Dikarya</taxon>
        <taxon>Ascomycota</taxon>
        <taxon>Pezizomycotina</taxon>
        <taxon>Dothideomycetes</taxon>
        <taxon>Pleosporomycetidae</taxon>
        <taxon>Pleosporales</taxon>
        <taxon>Lindgomycetaceae</taxon>
        <taxon>Lindgomyces</taxon>
    </lineage>
</organism>